<accession>L8WZ09</accession>
<keyword evidence="2" id="KW-1185">Reference proteome</keyword>
<dbReference type="AlphaFoldDB" id="L8WZ09"/>
<organism evidence="1 2">
    <name type="scientific">Thanatephorus cucumeris (strain AG1-IA)</name>
    <name type="common">Rice sheath blight fungus</name>
    <name type="synonym">Rhizoctonia solani</name>
    <dbReference type="NCBI Taxonomy" id="983506"/>
    <lineage>
        <taxon>Eukaryota</taxon>
        <taxon>Fungi</taxon>
        <taxon>Dikarya</taxon>
        <taxon>Basidiomycota</taxon>
        <taxon>Agaricomycotina</taxon>
        <taxon>Agaricomycetes</taxon>
        <taxon>Cantharellales</taxon>
        <taxon>Ceratobasidiaceae</taxon>
        <taxon>Rhizoctonia</taxon>
        <taxon>Rhizoctonia solani AG-1</taxon>
    </lineage>
</organism>
<dbReference type="Proteomes" id="UP000011668">
    <property type="component" value="Unassembled WGS sequence"/>
</dbReference>
<comment type="caution">
    <text evidence="1">The sequence shown here is derived from an EMBL/GenBank/DDBJ whole genome shotgun (WGS) entry which is preliminary data.</text>
</comment>
<protein>
    <submittedName>
        <fullName evidence="1">Uncharacterized protein</fullName>
    </submittedName>
</protein>
<evidence type="ECO:0000313" key="1">
    <source>
        <dbReference type="EMBL" id="ELU41609.1"/>
    </source>
</evidence>
<proteinExistence type="predicted"/>
<dbReference type="OrthoDB" id="3192267at2759"/>
<name>L8WZ09_THACA</name>
<dbReference type="HOGENOM" id="CLU_1082504_0_0_1"/>
<sequence length="257" mass="28152">MSSLSPPQYVLVSQYPFPTEGDVEGSRNILAHPQIHYQYADDPPTAIPMSLPADAQVLYLDFDPSNPSHTQVRSASNTMFATDLAVVDAAGASAAEHPHLYVISTGELGSKGIPENDPKLALHDYRESAAREVLILQKATRPVRRQTDSSSPGDARRCKETNVASYEISELVDCANTLPDITEGHPERITDVDMFKAREMKPGTLEPISQRPPPPPQILSAMSRGYHGLTLSHISLHGVETKYYQRLPCGQILRANA</sequence>
<reference evidence="1 2" key="1">
    <citation type="journal article" date="2013" name="Nat. Commun.">
        <title>The evolution and pathogenic mechanisms of the rice sheath blight pathogen.</title>
        <authorList>
            <person name="Zheng A."/>
            <person name="Lin R."/>
            <person name="Xu L."/>
            <person name="Qin P."/>
            <person name="Tang C."/>
            <person name="Ai P."/>
            <person name="Zhang D."/>
            <person name="Liu Y."/>
            <person name="Sun Z."/>
            <person name="Feng H."/>
            <person name="Wang Y."/>
            <person name="Chen Y."/>
            <person name="Liang X."/>
            <person name="Fu R."/>
            <person name="Li Q."/>
            <person name="Zhang J."/>
            <person name="Yu X."/>
            <person name="Xie Z."/>
            <person name="Ding L."/>
            <person name="Guan P."/>
            <person name="Tang J."/>
            <person name="Liang Y."/>
            <person name="Wang S."/>
            <person name="Deng Q."/>
            <person name="Li S."/>
            <person name="Zhu J."/>
            <person name="Wang L."/>
            <person name="Liu H."/>
            <person name="Li P."/>
        </authorList>
    </citation>
    <scope>NUCLEOTIDE SEQUENCE [LARGE SCALE GENOMIC DNA]</scope>
    <source>
        <strain evidence="2">AG-1 IA</strain>
    </source>
</reference>
<dbReference type="EMBL" id="AFRT01001027">
    <property type="protein sequence ID" value="ELU41609.1"/>
    <property type="molecule type" value="Genomic_DNA"/>
</dbReference>
<gene>
    <name evidence="1" type="ORF">AG1IA_04356</name>
</gene>
<evidence type="ECO:0000313" key="2">
    <source>
        <dbReference type="Proteomes" id="UP000011668"/>
    </source>
</evidence>